<dbReference type="Pfam" id="PF13456">
    <property type="entry name" value="RVT_3"/>
    <property type="match status" value="1"/>
</dbReference>
<protein>
    <recommendedName>
        <fullName evidence="2">RNase H type-1 domain-containing protein</fullName>
    </recommendedName>
</protein>
<evidence type="ECO:0000313" key="4">
    <source>
        <dbReference type="Proteomes" id="UP001642260"/>
    </source>
</evidence>
<organism evidence="3 4">
    <name type="scientific">Eruca vesicaria subsp. sativa</name>
    <name type="common">Garden rocket</name>
    <name type="synonym">Eruca sativa</name>
    <dbReference type="NCBI Taxonomy" id="29727"/>
    <lineage>
        <taxon>Eukaryota</taxon>
        <taxon>Viridiplantae</taxon>
        <taxon>Streptophyta</taxon>
        <taxon>Embryophyta</taxon>
        <taxon>Tracheophyta</taxon>
        <taxon>Spermatophyta</taxon>
        <taxon>Magnoliopsida</taxon>
        <taxon>eudicotyledons</taxon>
        <taxon>Gunneridae</taxon>
        <taxon>Pentapetalae</taxon>
        <taxon>rosids</taxon>
        <taxon>malvids</taxon>
        <taxon>Brassicales</taxon>
        <taxon>Brassicaceae</taxon>
        <taxon>Brassiceae</taxon>
        <taxon>Eruca</taxon>
    </lineage>
</organism>
<reference evidence="3 4" key="1">
    <citation type="submission" date="2022-03" db="EMBL/GenBank/DDBJ databases">
        <authorList>
            <person name="Macdonald S."/>
            <person name="Ahmed S."/>
            <person name="Newling K."/>
        </authorList>
    </citation>
    <scope>NUCLEOTIDE SEQUENCE [LARGE SCALE GENOMIC DNA]</scope>
</reference>
<dbReference type="Gene3D" id="3.30.420.10">
    <property type="entry name" value="Ribonuclease H-like superfamily/Ribonuclease H"/>
    <property type="match status" value="1"/>
</dbReference>
<dbReference type="AlphaFoldDB" id="A0ABC8LN12"/>
<dbReference type="InterPro" id="IPR002156">
    <property type="entry name" value="RNaseH_domain"/>
</dbReference>
<keyword evidence="4" id="KW-1185">Reference proteome</keyword>
<feature type="compositionally biased region" description="Pro residues" evidence="1">
    <location>
        <begin position="35"/>
        <end position="48"/>
    </location>
</feature>
<sequence>MVVFFSPSPALMTQIVQLRTSLSLRWSPHPTDLNPGPPPKPPDPPDPPNLISLEQRQPPQPPDPPDPPLVTSTATLVTAASPAIFVTDTPLLSASGIIGPAMSRCSSAIPSSDKLHLRSALPPSSLTAATKLLSSGGVDVSHGLFSGWAWPMNQDEVFSPYPHLLRNTPHLSIKARSHIFFLNEVRDWLLRFSLITIRSSCHGNVEVRRIDLIRTFAPSPYLIILSAFRRIKLFPSHRHLPHSVVKVVKPKRVTKEVNELILVDLVQIWVFESLSHLCLRVHIAQFKSFSHSAPELLFLFFSIKLSQLGLRFSESFISLSFIAEAIVIRSAFRMALTLKFSTLKVLSDSLTLIRAISGNLQSKEIIGIVKGIRSISSGFATVYLYRVCRSDNLIADVLVKRLFKLFSLCIRHHDLSHRFEFTSFS</sequence>
<dbReference type="InterPro" id="IPR036397">
    <property type="entry name" value="RNaseH_sf"/>
</dbReference>
<feature type="compositionally biased region" description="Pro residues" evidence="1">
    <location>
        <begin position="58"/>
        <end position="68"/>
    </location>
</feature>
<dbReference type="EMBL" id="CAKOAT010651820">
    <property type="protein sequence ID" value="CAH8385122.1"/>
    <property type="molecule type" value="Genomic_DNA"/>
</dbReference>
<dbReference type="PANTHER" id="PTHR47074">
    <property type="entry name" value="BNAC02G40300D PROTEIN"/>
    <property type="match status" value="1"/>
</dbReference>
<evidence type="ECO:0000256" key="1">
    <source>
        <dbReference type="SAM" id="MobiDB-lite"/>
    </source>
</evidence>
<gene>
    <name evidence="3" type="ORF">ERUC_LOCUS37605</name>
</gene>
<dbReference type="Proteomes" id="UP001642260">
    <property type="component" value="Unassembled WGS sequence"/>
</dbReference>
<evidence type="ECO:0000313" key="3">
    <source>
        <dbReference type="EMBL" id="CAH8385122.1"/>
    </source>
</evidence>
<comment type="caution">
    <text evidence="3">The sequence shown here is derived from an EMBL/GenBank/DDBJ whole genome shotgun (WGS) entry which is preliminary data.</text>
</comment>
<dbReference type="InterPro" id="IPR052929">
    <property type="entry name" value="RNase_H-like_EbsB-rel"/>
</dbReference>
<name>A0ABC8LN12_ERUVS</name>
<feature type="region of interest" description="Disordered" evidence="1">
    <location>
        <begin position="26"/>
        <end position="71"/>
    </location>
</feature>
<proteinExistence type="predicted"/>
<dbReference type="PANTHER" id="PTHR47074:SF49">
    <property type="entry name" value="POLYNUCLEOTIDYL TRANSFERASE, RIBONUCLEASE H-LIKE SUPERFAMILY PROTEIN"/>
    <property type="match status" value="1"/>
</dbReference>
<feature type="domain" description="RNase H type-1" evidence="2">
    <location>
        <begin position="320"/>
        <end position="401"/>
    </location>
</feature>
<accession>A0ABC8LN12</accession>
<evidence type="ECO:0000259" key="2">
    <source>
        <dbReference type="Pfam" id="PF13456"/>
    </source>
</evidence>